<dbReference type="PANTHER" id="PTHR30204">
    <property type="entry name" value="REDOX-CYCLING DRUG-SENSING TRANSCRIPTIONAL ACTIVATOR SOXR"/>
    <property type="match status" value="1"/>
</dbReference>
<keyword evidence="1" id="KW-0805">Transcription regulation</keyword>
<dbReference type="InterPro" id="IPR009061">
    <property type="entry name" value="DNA-bd_dom_put_sf"/>
</dbReference>
<dbReference type="GO" id="GO:0003677">
    <property type="term" value="F:DNA binding"/>
    <property type="evidence" value="ECO:0007669"/>
    <property type="project" value="UniProtKB-KW"/>
</dbReference>
<organism evidence="5">
    <name type="scientific">Micromonospora sp. CCTCC AA 2012012</name>
    <dbReference type="NCBI Taxonomy" id="3111921"/>
    <lineage>
        <taxon>Bacteria</taxon>
        <taxon>Bacillati</taxon>
        <taxon>Actinomycetota</taxon>
        <taxon>Actinomycetes</taxon>
        <taxon>Micromonosporales</taxon>
        <taxon>Micromonosporaceae</taxon>
        <taxon>Micromonospora</taxon>
    </lineage>
</organism>
<dbReference type="InterPro" id="IPR000551">
    <property type="entry name" value="MerR-type_HTH_dom"/>
</dbReference>
<evidence type="ECO:0000259" key="4">
    <source>
        <dbReference type="PROSITE" id="PS50937"/>
    </source>
</evidence>
<dbReference type="Pfam" id="PF13411">
    <property type="entry name" value="MerR_1"/>
    <property type="match status" value="1"/>
</dbReference>
<accession>A0AAU7MAA7</accession>
<evidence type="ECO:0000256" key="2">
    <source>
        <dbReference type="ARBA" id="ARBA00023125"/>
    </source>
</evidence>
<gene>
    <name evidence="6" type="ORF">ABUL08_02800</name>
    <name evidence="5" type="ORF">VK199_02795</name>
</gene>
<feature type="domain" description="HTH merR-type" evidence="4">
    <location>
        <begin position="1"/>
        <end position="68"/>
    </location>
</feature>
<dbReference type="Gene3D" id="1.10.1660.10">
    <property type="match status" value="1"/>
</dbReference>
<keyword evidence="2" id="KW-0238">DNA-binding</keyword>
<dbReference type="EMBL" id="CP159342">
    <property type="protein sequence ID" value="XCH75058.1"/>
    <property type="molecule type" value="Genomic_DNA"/>
</dbReference>
<evidence type="ECO:0000256" key="1">
    <source>
        <dbReference type="ARBA" id="ARBA00023015"/>
    </source>
</evidence>
<dbReference type="AlphaFoldDB" id="A0AAU7MAA7"/>
<reference evidence="6" key="2">
    <citation type="submission" date="2024-06" db="EMBL/GenBank/DDBJ databases">
        <title>Micromonospora mangrovi CCTCC AA 2012012 genome sequences.</title>
        <authorList>
            <person name="Gao J."/>
        </authorList>
    </citation>
    <scope>NUCLEOTIDE SEQUENCE</scope>
    <source>
        <strain evidence="6">CCTCC AA 2012012</strain>
    </source>
</reference>
<dbReference type="InterPro" id="IPR047057">
    <property type="entry name" value="MerR_fam"/>
</dbReference>
<dbReference type="PRINTS" id="PR00040">
    <property type="entry name" value="HTHMERR"/>
</dbReference>
<dbReference type="GO" id="GO:0003700">
    <property type="term" value="F:DNA-binding transcription factor activity"/>
    <property type="evidence" value="ECO:0007669"/>
    <property type="project" value="InterPro"/>
</dbReference>
<sequence>MRIGELARRTGATPRALRHYEEHGLIDSCRAANGYRHYDERAVVRVRNVRHLLAAGLTLDDVRVFLPCLDGDVATAAPSPAGIRVGRERLAVLDARIAAQAAIRDRLAAVLHTAAGSVAPDGPPRP</sequence>
<protein>
    <submittedName>
        <fullName evidence="5">MerR family transcriptional regulator</fullName>
    </submittedName>
</protein>
<name>A0AAU7MAA7_9ACTN</name>
<dbReference type="SUPFAM" id="SSF46955">
    <property type="entry name" value="Putative DNA-binding domain"/>
    <property type="match status" value="1"/>
</dbReference>
<keyword evidence="3" id="KW-0804">Transcription</keyword>
<evidence type="ECO:0000313" key="6">
    <source>
        <dbReference type="EMBL" id="XCH75058.1"/>
    </source>
</evidence>
<reference evidence="5" key="1">
    <citation type="submission" date="2024-01" db="EMBL/GenBank/DDBJ databases">
        <title>The genome sequence of Micromonospora mangrovi CCTCC AA 2012012.</title>
        <authorList>
            <person name="Gao J."/>
        </authorList>
    </citation>
    <scope>NUCLEOTIDE SEQUENCE</scope>
    <source>
        <strain evidence="5">CCTCC AA 2012012</strain>
    </source>
</reference>
<evidence type="ECO:0000256" key="3">
    <source>
        <dbReference type="ARBA" id="ARBA00023163"/>
    </source>
</evidence>
<dbReference type="EMBL" id="CP157762">
    <property type="protein sequence ID" value="XBP94359.1"/>
    <property type="molecule type" value="Genomic_DNA"/>
</dbReference>
<proteinExistence type="predicted"/>
<dbReference type="PROSITE" id="PS50937">
    <property type="entry name" value="HTH_MERR_2"/>
    <property type="match status" value="1"/>
</dbReference>
<dbReference type="PANTHER" id="PTHR30204:SF94">
    <property type="entry name" value="HEAVY METAL-DEPENDENT TRANSCRIPTIONAL REGULATOR HI_0293-RELATED"/>
    <property type="match status" value="1"/>
</dbReference>
<dbReference type="SMART" id="SM00422">
    <property type="entry name" value="HTH_MERR"/>
    <property type="match status" value="1"/>
</dbReference>
<dbReference type="RefSeq" id="WP_350934203.1">
    <property type="nucleotide sequence ID" value="NZ_CP157762.1"/>
</dbReference>
<evidence type="ECO:0000313" key="5">
    <source>
        <dbReference type="EMBL" id="XBP94359.1"/>
    </source>
</evidence>